<feature type="domain" description="Major facilitator superfamily (MFS) profile" evidence="9">
    <location>
        <begin position="19"/>
        <end position="473"/>
    </location>
</feature>
<organism evidence="10 11">
    <name type="scientific">Kibdelosporangium persicum</name>
    <dbReference type="NCBI Taxonomy" id="2698649"/>
    <lineage>
        <taxon>Bacteria</taxon>
        <taxon>Bacillati</taxon>
        <taxon>Actinomycetota</taxon>
        <taxon>Actinomycetes</taxon>
        <taxon>Pseudonocardiales</taxon>
        <taxon>Pseudonocardiaceae</taxon>
        <taxon>Kibdelosporangium</taxon>
    </lineage>
</organism>
<protein>
    <submittedName>
        <fullName evidence="10">Multidrug efflux MFS transporter</fullName>
    </submittedName>
</protein>
<feature type="transmembrane region" description="Helical" evidence="8">
    <location>
        <begin position="312"/>
        <end position="329"/>
    </location>
</feature>
<keyword evidence="5 8" id="KW-0812">Transmembrane</keyword>
<dbReference type="InterPro" id="IPR020846">
    <property type="entry name" value="MFS_dom"/>
</dbReference>
<dbReference type="InterPro" id="IPR004638">
    <property type="entry name" value="EmrB-like"/>
</dbReference>
<evidence type="ECO:0000256" key="4">
    <source>
        <dbReference type="ARBA" id="ARBA00022475"/>
    </source>
</evidence>
<evidence type="ECO:0000259" key="9">
    <source>
        <dbReference type="PROSITE" id="PS50850"/>
    </source>
</evidence>
<name>A0ABX2F6C0_9PSEU</name>
<keyword evidence="3" id="KW-0813">Transport</keyword>
<dbReference type="PRINTS" id="PR01036">
    <property type="entry name" value="TCRTETB"/>
</dbReference>
<dbReference type="SUPFAM" id="SSF103473">
    <property type="entry name" value="MFS general substrate transporter"/>
    <property type="match status" value="1"/>
</dbReference>
<feature type="transmembrane region" description="Helical" evidence="8">
    <location>
        <begin position="229"/>
        <end position="252"/>
    </location>
</feature>
<evidence type="ECO:0000313" key="10">
    <source>
        <dbReference type="EMBL" id="NRN66911.1"/>
    </source>
</evidence>
<dbReference type="PANTHER" id="PTHR42718:SF9">
    <property type="entry name" value="MAJOR FACILITATOR SUPERFAMILY MULTIDRUG TRANSPORTER MFSC"/>
    <property type="match status" value="1"/>
</dbReference>
<feature type="transmembrane region" description="Helical" evidence="8">
    <location>
        <begin position="447"/>
        <end position="466"/>
    </location>
</feature>
<dbReference type="CDD" id="cd17503">
    <property type="entry name" value="MFS_LmrB_MDR_like"/>
    <property type="match status" value="1"/>
</dbReference>
<dbReference type="Gene3D" id="1.20.1250.20">
    <property type="entry name" value="MFS general substrate transporter like domains"/>
    <property type="match status" value="1"/>
</dbReference>
<proteinExistence type="inferred from homology"/>
<dbReference type="Gene3D" id="1.20.1720.10">
    <property type="entry name" value="Multidrug resistance protein D"/>
    <property type="match status" value="1"/>
</dbReference>
<feature type="transmembrane region" description="Helical" evidence="8">
    <location>
        <begin position="114"/>
        <end position="135"/>
    </location>
</feature>
<feature type="transmembrane region" description="Helical" evidence="8">
    <location>
        <begin position="341"/>
        <end position="361"/>
    </location>
</feature>
<comment type="similarity">
    <text evidence="2">Belongs to the major facilitator superfamily. EmrB family.</text>
</comment>
<dbReference type="InterPro" id="IPR011701">
    <property type="entry name" value="MFS"/>
</dbReference>
<dbReference type="PANTHER" id="PTHR42718">
    <property type="entry name" value="MAJOR FACILITATOR SUPERFAMILY MULTIDRUG TRANSPORTER MFSC"/>
    <property type="match status" value="1"/>
</dbReference>
<evidence type="ECO:0000313" key="11">
    <source>
        <dbReference type="Proteomes" id="UP000763557"/>
    </source>
</evidence>
<dbReference type="NCBIfam" id="TIGR00711">
    <property type="entry name" value="efflux_EmrB"/>
    <property type="match status" value="1"/>
</dbReference>
<keyword evidence="7 8" id="KW-0472">Membrane</keyword>
<evidence type="ECO:0000256" key="3">
    <source>
        <dbReference type="ARBA" id="ARBA00022448"/>
    </source>
</evidence>
<dbReference type="RefSeq" id="WP_173133792.1">
    <property type="nucleotide sequence ID" value="NZ_CBCSGW010000001.1"/>
</dbReference>
<feature type="transmembrane region" description="Helical" evidence="8">
    <location>
        <begin position="203"/>
        <end position="223"/>
    </location>
</feature>
<feature type="transmembrane region" description="Helical" evidence="8">
    <location>
        <begin position="84"/>
        <end position="102"/>
    </location>
</feature>
<evidence type="ECO:0000256" key="8">
    <source>
        <dbReference type="SAM" id="Phobius"/>
    </source>
</evidence>
<sequence>MSTASLERPPTTAGRTPTVVRLLVAATFVVILNETIMINAIPRLMESLQVTEQSAQWVSTAFMLTMAAVIPMTGWFLQRVTTRQAYVIAMSVFLGGTVLSAVAPTFEVLLLGRIVQAAGTAVMMPLLMTTLMMVVPEEDRGRVMGNVTMAISVAPALGPAVSGLILQLGSWRLLFVVVLPITALIAVFGLRKLENIGEPEVSTIDWLSVMVAALGFGGLVYGLSLFGEGAGHIGLGIGFVAAGGATIAVFVLRQLSLQRKGKPLLDLRILRHGTYTLSLALMSIAFLTMLGSMILLPLYLQNLRGLSPLQTGLLVMPGGLAMGLLGPLVGRVFDRVGSRPLVLPGTIGMVLALAGLTQVSATMPYWQILGLHTLLMVSLAASFTPVFTLGMGALPRSLYSHGSSMLGTLQQVAAAFGTALAVTVLSARASSLVADGVDTASAQLSGMRLAFLITAVLGLATVAIAMKLPRRADTDTNTTS</sequence>
<comment type="subcellular location">
    <subcellularLocation>
        <location evidence="1">Cell membrane</location>
        <topology evidence="1">Multi-pass membrane protein</topology>
    </subcellularLocation>
</comment>
<keyword evidence="6 8" id="KW-1133">Transmembrane helix</keyword>
<keyword evidence="11" id="KW-1185">Reference proteome</keyword>
<dbReference type="Pfam" id="PF07690">
    <property type="entry name" value="MFS_1"/>
    <property type="match status" value="1"/>
</dbReference>
<feature type="transmembrane region" description="Helical" evidence="8">
    <location>
        <begin position="406"/>
        <end position="427"/>
    </location>
</feature>
<keyword evidence="4" id="KW-1003">Cell membrane</keyword>
<feature type="transmembrane region" description="Helical" evidence="8">
    <location>
        <begin position="20"/>
        <end position="42"/>
    </location>
</feature>
<evidence type="ECO:0000256" key="2">
    <source>
        <dbReference type="ARBA" id="ARBA00008537"/>
    </source>
</evidence>
<feature type="transmembrane region" description="Helical" evidence="8">
    <location>
        <begin position="373"/>
        <end position="394"/>
    </location>
</feature>
<gene>
    <name evidence="10" type="ORF">GC106_41440</name>
</gene>
<reference evidence="10 11" key="1">
    <citation type="submission" date="2020-01" db="EMBL/GenBank/DDBJ databases">
        <title>Kibdelosporangium persica a novel Actinomycetes from a hot desert in Iran.</title>
        <authorList>
            <person name="Safaei N."/>
            <person name="Zaburannyi N."/>
            <person name="Mueller R."/>
            <person name="Wink J."/>
        </authorList>
    </citation>
    <scope>NUCLEOTIDE SEQUENCE [LARGE SCALE GENOMIC DNA]</scope>
    <source>
        <strain evidence="10 11">4NS15</strain>
    </source>
</reference>
<feature type="transmembrane region" description="Helical" evidence="8">
    <location>
        <begin position="54"/>
        <end position="77"/>
    </location>
</feature>
<accession>A0ABX2F6C0</accession>
<feature type="transmembrane region" description="Helical" evidence="8">
    <location>
        <begin position="147"/>
        <end position="165"/>
    </location>
</feature>
<dbReference type="PROSITE" id="PS50850">
    <property type="entry name" value="MFS"/>
    <property type="match status" value="1"/>
</dbReference>
<dbReference type="EMBL" id="JAAATY010000012">
    <property type="protein sequence ID" value="NRN66911.1"/>
    <property type="molecule type" value="Genomic_DNA"/>
</dbReference>
<dbReference type="Proteomes" id="UP000763557">
    <property type="component" value="Unassembled WGS sequence"/>
</dbReference>
<comment type="caution">
    <text evidence="10">The sequence shown here is derived from an EMBL/GenBank/DDBJ whole genome shotgun (WGS) entry which is preliminary data.</text>
</comment>
<evidence type="ECO:0000256" key="5">
    <source>
        <dbReference type="ARBA" id="ARBA00022692"/>
    </source>
</evidence>
<evidence type="ECO:0000256" key="6">
    <source>
        <dbReference type="ARBA" id="ARBA00022989"/>
    </source>
</evidence>
<evidence type="ECO:0000256" key="7">
    <source>
        <dbReference type="ARBA" id="ARBA00023136"/>
    </source>
</evidence>
<feature type="transmembrane region" description="Helical" evidence="8">
    <location>
        <begin position="273"/>
        <end position="300"/>
    </location>
</feature>
<evidence type="ECO:0000256" key="1">
    <source>
        <dbReference type="ARBA" id="ARBA00004651"/>
    </source>
</evidence>
<dbReference type="InterPro" id="IPR036259">
    <property type="entry name" value="MFS_trans_sf"/>
</dbReference>
<feature type="transmembrane region" description="Helical" evidence="8">
    <location>
        <begin position="171"/>
        <end position="191"/>
    </location>
</feature>